<dbReference type="Proteomes" id="UP000597762">
    <property type="component" value="Unassembled WGS sequence"/>
</dbReference>
<gene>
    <name evidence="1" type="ORF">SPHA_78124</name>
</gene>
<name>A0A812ELQ8_ACAPH</name>
<evidence type="ECO:0000313" key="1">
    <source>
        <dbReference type="EMBL" id="CAE1328483.1"/>
    </source>
</evidence>
<dbReference type="AlphaFoldDB" id="A0A812ELQ8"/>
<reference evidence="1" key="1">
    <citation type="submission" date="2021-01" db="EMBL/GenBank/DDBJ databases">
        <authorList>
            <person name="Li R."/>
            <person name="Bekaert M."/>
        </authorList>
    </citation>
    <scope>NUCLEOTIDE SEQUENCE</scope>
    <source>
        <strain evidence="1">Farmed</strain>
    </source>
</reference>
<organism evidence="1 2">
    <name type="scientific">Acanthosepion pharaonis</name>
    <name type="common">Pharaoh cuttlefish</name>
    <name type="synonym">Sepia pharaonis</name>
    <dbReference type="NCBI Taxonomy" id="158019"/>
    <lineage>
        <taxon>Eukaryota</taxon>
        <taxon>Metazoa</taxon>
        <taxon>Spiralia</taxon>
        <taxon>Lophotrochozoa</taxon>
        <taxon>Mollusca</taxon>
        <taxon>Cephalopoda</taxon>
        <taxon>Coleoidea</taxon>
        <taxon>Decapodiformes</taxon>
        <taxon>Sepiida</taxon>
        <taxon>Sepiina</taxon>
        <taxon>Sepiidae</taxon>
        <taxon>Acanthosepion</taxon>
    </lineage>
</organism>
<keyword evidence="2" id="KW-1185">Reference proteome</keyword>
<accession>A0A812ELQ8</accession>
<evidence type="ECO:0000313" key="2">
    <source>
        <dbReference type="Proteomes" id="UP000597762"/>
    </source>
</evidence>
<proteinExistence type="predicted"/>
<comment type="caution">
    <text evidence="1">The sequence shown here is derived from an EMBL/GenBank/DDBJ whole genome shotgun (WGS) entry which is preliminary data.</text>
</comment>
<protein>
    <submittedName>
        <fullName evidence="1">Uncharacterized protein</fullName>
    </submittedName>
</protein>
<dbReference type="EMBL" id="CAHIKZ030005530">
    <property type="protein sequence ID" value="CAE1328483.1"/>
    <property type="molecule type" value="Genomic_DNA"/>
</dbReference>
<sequence>MIVADVEYSSSSIIAETPAVTPSSVLRTNRLPQHCLRRSFSSKTPTRFFTKSEHPGIDWTSNTVVPSACLRVVALNPKTILQLALPDFTIELHQTIPVPEQRHQFEIGPLVPCPFFVYDPTKPPSSALLFFLLVIAPSLPPPPPPPPLSFFHTSHEKSGRSRSSVRLESFAIFVPSSNMERRQMICRHGNEGQQHPARIASDVAEKQQIFSSSSSLLLLGRKER</sequence>